<evidence type="ECO:0000313" key="4">
    <source>
        <dbReference type="EMBL" id="KOS06564.1"/>
    </source>
</evidence>
<name>A0A0M8MDI2_9FLAO</name>
<sequence length="226" mass="26275">MRFILLNPKLNINDKIFLKDPETSALGKKILQQSILLIDEIGFEAYTFKKLGERIESNESSVYRYFENKHKLLLYLSSWYWSWVEYRLVFGVANLTTPQDRLKIAITIVTEDAAEADISEHIDVRLLKRIIINNFMKTFLTKEVDEEIRSGFFQIYTRVIQRVTDIILENAPKYPYAESLASTIVEGALHQHFLKDHLQSITSCNSCTSPTDFYLSLIDNVLKQNV</sequence>
<dbReference type="Pfam" id="PF00440">
    <property type="entry name" value="TetR_N"/>
    <property type="match status" value="1"/>
</dbReference>
<evidence type="ECO:0000256" key="1">
    <source>
        <dbReference type="ARBA" id="ARBA00023125"/>
    </source>
</evidence>
<dbReference type="EMBL" id="LIYD01000005">
    <property type="protein sequence ID" value="KOS06564.1"/>
    <property type="molecule type" value="Genomic_DNA"/>
</dbReference>
<proteinExistence type="predicted"/>
<protein>
    <submittedName>
        <fullName evidence="4">TetR family transcriptional regulator</fullName>
    </submittedName>
</protein>
<dbReference type="Proteomes" id="UP000037755">
    <property type="component" value="Unassembled WGS sequence"/>
</dbReference>
<dbReference type="PROSITE" id="PS50977">
    <property type="entry name" value="HTH_TETR_2"/>
    <property type="match status" value="1"/>
</dbReference>
<dbReference type="RefSeq" id="WP_054408163.1">
    <property type="nucleotide sequence ID" value="NZ_FOYA01000001.1"/>
</dbReference>
<feature type="domain" description="HTH tetR-type" evidence="3">
    <location>
        <begin position="24"/>
        <end position="84"/>
    </location>
</feature>
<dbReference type="AlphaFoldDB" id="A0A0M8MDI2"/>
<feature type="DNA-binding region" description="H-T-H motif" evidence="2">
    <location>
        <begin position="47"/>
        <end position="66"/>
    </location>
</feature>
<gene>
    <name evidence="4" type="ORF">AM493_11360</name>
</gene>
<dbReference type="InterPro" id="IPR001647">
    <property type="entry name" value="HTH_TetR"/>
</dbReference>
<keyword evidence="1 2" id="KW-0238">DNA-binding</keyword>
<evidence type="ECO:0000256" key="2">
    <source>
        <dbReference type="PROSITE-ProRule" id="PRU00335"/>
    </source>
</evidence>
<dbReference type="GO" id="GO:0003677">
    <property type="term" value="F:DNA binding"/>
    <property type="evidence" value="ECO:0007669"/>
    <property type="project" value="UniProtKB-UniRule"/>
</dbReference>
<organism evidence="4 5">
    <name type="scientific">Flavobacterium akiainvivens</name>
    <dbReference type="NCBI Taxonomy" id="1202724"/>
    <lineage>
        <taxon>Bacteria</taxon>
        <taxon>Pseudomonadati</taxon>
        <taxon>Bacteroidota</taxon>
        <taxon>Flavobacteriia</taxon>
        <taxon>Flavobacteriales</taxon>
        <taxon>Flavobacteriaceae</taxon>
        <taxon>Flavobacterium</taxon>
    </lineage>
</organism>
<dbReference type="OrthoDB" id="649282at2"/>
<keyword evidence="5" id="KW-1185">Reference proteome</keyword>
<comment type="caution">
    <text evidence="4">The sequence shown here is derived from an EMBL/GenBank/DDBJ whole genome shotgun (WGS) entry which is preliminary data.</text>
</comment>
<dbReference type="Gene3D" id="1.10.357.10">
    <property type="entry name" value="Tetracycline Repressor, domain 2"/>
    <property type="match status" value="1"/>
</dbReference>
<dbReference type="STRING" id="1202724.AM493_11360"/>
<reference evidence="4 5" key="1">
    <citation type="submission" date="2015-08" db="EMBL/GenBank/DDBJ databases">
        <title>Whole genome sequence of Flavobacterium akiainvivens IK-1T, from decaying Wikstroemia oahuensis, an endemic Hawaiian shrub.</title>
        <authorList>
            <person name="Wan X."/>
            <person name="Hou S."/>
            <person name="Saito J."/>
            <person name="Donachie S."/>
        </authorList>
    </citation>
    <scope>NUCLEOTIDE SEQUENCE [LARGE SCALE GENOMIC DNA]</scope>
    <source>
        <strain evidence="4 5">IK-1</strain>
    </source>
</reference>
<dbReference type="SUPFAM" id="SSF46689">
    <property type="entry name" value="Homeodomain-like"/>
    <property type="match status" value="1"/>
</dbReference>
<accession>A0A0M8MDI2</accession>
<dbReference type="InterPro" id="IPR009057">
    <property type="entry name" value="Homeodomain-like_sf"/>
</dbReference>
<evidence type="ECO:0000259" key="3">
    <source>
        <dbReference type="PROSITE" id="PS50977"/>
    </source>
</evidence>
<dbReference type="PATRIC" id="fig|1202724.3.peg.2357"/>
<evidence type="ECO:0000313" key="5">
    <source>
        <dbReference type="Proteomes" id="UP000037755"/>
    </source>
</evidence>